<dbReference type="EMBL" id="CP048852">
    <property type="protein sequence ID" value="QIW81686.1"/>
    <property type="molecule type" value="Genomic_DNA"/>
</dbReference>
<feature type="domain" description="Glycosyl transferase family 28 C-terminal" evidence="4">
    <location>
        <begin position="197"/>
        <end position="343"/>
    </location>
</feature>
<organism evidence="5 6">
    <name type="scientific">Bacillus tequilensis</name>
    <dbReference type="NCBI Taxonomy" id="227866"/>
    <lineage>
        <taxon>Bacteria</taxon>
        <taxon>Bacillati</taxon>
        <taxon>Bacillota</taxon>
        <taxon>Bacilli</taxon>
        <taxon>Bacillales</taxon>
        <taxon>Bacillaceae</taxon>
        <taxon>Bacillus</taxon>
    </lineage>
</organism>
<evidence type="ECO:0000256" key="2">
    <source>
        <dbReference type="PIRSR" id="PIRSR620023-1"/>
    </source>
</evidence>
<feature type="active site" description="Proton acceptor" evidence="2">
    <location>
        <position position="17"/>
    </location>
</feature>
<dbReference type="EC" id="3.6.1.57" evidence="5"/>
<keyword evidence="5" id="KW-0378">Hydrolase</keyword>
<evidence type="ECO:0000313" key="6">
    <source>
        <dbReference type="Proteomes" id="UP000501914"/>
    </source>
</evidence>
<evidence type="ECO:0000313" key="5">
    <source>
        <dbReference type="EMBL" id="QIW81686.1"/>
    </source>
</evidence>
<protein>
    <submittedName>
        <fullName evidence="5">UDP-2,4-diacetamido-2,4, 6-trideoxy-beta-L-altropyranose hydrolase</fullName>
        <ecNumber evidence="5">3.6.1.57</ecNumber>
    </submittedName>
</protein>
<evidence type="ECO:0000259" key="4">
    <source>
        <dbReference type="Pfam" id="PF04101"/>
    </source>
</evidence>
<dbReference type="Pfam" id="PF04101">
    <property type="entry name" value="Glyco_tran_28_C"/>
    <property type="match status" value="1"/>
</dbReference>
<evidence type="ECO:0000256" key="1">
    <source>
        <dbReference type="ARBA" id="ARBA00023136"/>
    </source>
</evidence>
<feature type="binding site" evidence="3">
    <location>
        <position position="278"/>
    </location>
    <ligand>
        <name>substrate</name>
    </ligand>
</feature>
<proteinExistence type="predicted"/>
<feature type="binding site" evidence="3">
    <location>
        <position position="175"/>
    </location>
    <ligand>
        <name>substrate</name>
    </ligand>
</feature>
<dbReference type="InterPro" id="IPR007235">
    <property type="entry name" value="Glyco_trans_28_C"/>
</dbReference>
<dbReference type="GO" id="GO:0016758">
    <property type="term" value="F:hexosyltransferase activity"/>
    <property type="evidence" value="ECO:0007669"/>
    <property type="project" value="InterPro"/>
</dbReference>
<sequence>MNILFRTDASIEIGTGHVMRCLTLAHALRKKGANITFVCRSLQGHLAEVIREQQFDLIMLPAPKKNVLIPITTLHSDWLGVPWHVDSAETSRAIQDMNKEISLLIIDHYAIDINWEMEVKKDVKKMMVIDDLADRLHHCDILLDQNLYPHYKDRYANLVPKSCKQFLGPKYVLLRDEFYSFHPNNKNYDGSVKKIFVFFGGTDPTNETKKVIHAFKQLNLHDIELDIVIGNTNIHKNEIESICKKHDFCSFHCQVNHIAELMYNADLAIGAGGTSAWERCFLGLPAIVITVAENQERVAETLDQLGAIQYLGPKESVKESDIVSALNEMLNNPSSLIQMSQKASMLLEGNIDNRQNLLLEILT</sequence>
<dbReference type="GO" id="GO:0016787">
    <property type="term" value="F:hydrolase activity"/>
    <property type="evidence" value="ECO:0007669"/>
    <property type="project" value="UniProtKB-KW"/>
</dbReference>
<dbReference type="PANTHER" id="PTHR21015">
    <property type="entry name" value="UDP-N-ACETYLGLUCOSAMINE--N-ACETYLMURAMYL-(PENTAPEPTIDE) PYROPHOSPHORYL-UNDECAPRENOL N-ACETYLGLUCOSAMINE TRANSFERASE 1"/>
    <property type="match status" value="1"/>
</dbReference>
<dbReference type="Gene3D" id="3.40.50.11190">
    <property type="match status" value="1"/>
</dbReference>
<dbReference type="InterPro" id="IPR020023">
    <property type="entry name" value="PseG"/>
</dbReference>
<evidence type="ECO:0000256" key="3">
    <source>
        <dbReference type="PIRSR" id="PIRSR620023-2"/>
    </source>
</evidence>
<dbReference type="AlphaFoldDB" id="A0A6H0WQX2"/>
<dbReference type="Proteomes" id="UP000501914">
    <property type="component" value="Chromosome"/>
</dbReference>
<keyword evidence="6" id="KW-1185">Reference proteome</keyword>
<reference evidence="5 6" key="1">
    <citation type="submission" date="2020-02" db="EMBL/GenBank/DDBJ databases">
        <title>Genome sequencing, annotation and comparative genomic analysis of Bacillus tequilensis EA-CB0015, an effective biological control agent against Pseudocercospora fijiensis in banana plants.</title>
        <authorList>
            <person name="Cuellar-Gaviria T.Z."/>
            <person name="Ju K.-S."/>
            <person name="Villegas-Escobar V."/>
        </authorList>
    </citation>
    <scope>NUCLEOTIDE SEQUENCE [LARGE SCALE GENOMIC DNA]</scope>
    <source>
        <strain evidence="5 6">EA-CB0015</strain>
    </source>
</reference>
<dbReference type="RefSeq" id="WP_167873519.1">
    <property type="nucleotide sequence ID" value="NZ_CP048852.1"/>
</dbReference>
<gene>
    <name evidence="5" type="primary">pseG</name>
    <name evidence="5" type="ORF">G4P54_18825</name>
</gene>
<dbReference type="KEGG" id="bteq:G4P54_18825"/>
<name>A0A6H0WQX2_9BACI</name>
<keyword evidence="1" id="KW-0472">Membrane</keyword>
<accession>A0A6H0WQX2</accession>
<dbReference type="NCBIfam" id="TIGR03590">
    <property type="entry name" value="PseG"/>
    <property type="match status" value="1"/>
</dbReference>
<dbReference type="PANTHER" id="PTHR21015:SF22">
    <property type="entry name" value="GLYCOSYLTRANSFERASE"/>
    <property type="match status" value="1"/>
</dbReference>
<dbReference type="Gene3D" id="3.40.50.2000">
    <property type="entry name" value="Glycogen Phosphorylase B"/>
    <property type="match status" value="1"/>
</dbReference>
<dbReference type="SUPFAM" id="SSF53756">
    <property type="entry name" value="UDP-Glycosyltransferase/glycogen phosphorylase"/>
    <property type="match status" value="1"/>
</dbReference>